<protein>
    <submittedName>
        <fullName evidence="10">Gamma-tubulin complex component 6 isoform X2</fullName>
    </submittedName>
</protein>
<feature type="domain" description="Gamma tubulin complex component C-terminal" evidence="7">
    <location>
        <begin position="1237"/>
        <end position="1539"/>
    </location>
</feature>
<reference evidence="10" key="1">
    <citation type="submission" date="2025-08" db="UniProtKB">
        <authorList>
            <consortium name="RefSeq"/>
        </authorList>
    </citation>
    <scope>IDENTIFICATION</scope>
</reference>
<sequence>MNFEIFAEESLVSSKLFTDEGFVELSNFSTTSKSPEPSEQHEKHNLKSIWDYAFSLGKVLPSWENSHGAITSNKYISELGKKGFDCLYNIRISGIERIIGYSLQAVVISEEQLYRDSLHVLIGIHSESYNYCLDNCTFVPALNYRCSGYSAEAINGVMLKFAAVGTSYCRLNKFCLYYAENSLLYQNGGLVLKAFVNAMNNVLSSYWSAIFITEGKEEFSLMELWHMFSKFGSQLQFLADLCLCSEAFQKADYERPKFPVGASLLSYLYSLCIHNSSTQQYQILLYLFKAVTVPYIAFISNWIFEGVCDDPYDEFFVKIDQKSLSYRDKQFWTNGFQMKHNKENIPLFLDSIAEEIFACGKTINLIKLVNSRHYLFEQPNAIPKIRITFSPSKLDLIEQDCKQYIKCVQESEQRDIINKKIQKLRKDEVWQTKIHNEKQAAKAALAQLRELEQNVRLAMQNKKKQLFNEVQNQFYAALEERNRKKEMKLEDDKHWLNEMKKRNEKEDHIQLKAREELEMFYQKISAQVDQREFHAHWLIRRFKLSDKRLQFLKKEEEIQEISLKSMNSSIPNAKLEIDFTDSSVTVLDSILESIKIGSEFLSSDSTKDDSDNFTNSTKDGCTVDTDDIYHQHTDLIDTTKLIEVGNEELFSPVRSTTPISILRSTTPISAKTYNQEYSEAKELIYQEKTNYNDNVALSKNTNKVLYFEKDATLNSPHTQEHSEAKELIYPNKLTSDNLLLSSSIGAENTGKTLKYYDNNELRLENTIEKNVNQYAEDKTKNLLNFTEQLESVVPIKAMPIRNSNIEGSDTYNLIYPTDVSDFRSSFSNLKSTKEKNVQNFSDQSLTSSQVIVNTIPELVAENSHFLQYSENKLQMVHNALLSEGGKAKALLYHSEHLPDTFDSTRSSVSEGSDTYNLLYPIDISNFQCPILSSRGCKQEGSEAKELIYPSPEPCSSQINETPTVFHDLVAKKGQVNSLNCIDNQSKVDNSVLLLEKEKDKSKKLEHSLKTVDSIRTFHIQGLDTYKTLYPTDAFDFQKNIASSRGYKFEGSEMKDLIYHSIDSVPQSSIKSSDFQGLVTKTVLNPNDRVSKDVSSILPHLYPQRYPTLEQGVWKSLKKSEPTAKIKELMYPSMVLETPKMQTISNMTKEEIWMDSIVEPLQDNFEAMDLEPQPYRFGNQAMMSQNNLEVDNDTDFINQLPLETIINSSLRTTIQTQISLVNKSVVQYFIGDLDIEVHFDAFRKFLLLEDGEFGHSLCSQLFSKVSSGMNPQDFCNSIHLNNIIIEALRISLYASRIKYSNQLAFSLKSLPEHFNVSEVSVLDFLELRYEVPWPCNIVVTENSIIKYNKVFSFLLRLKKAGWSLQEVWLNLKKAGYSRKAASSPELRQLQLFRHEMQHFVNNLERYIVNQILHVSWREFQQDLRQKVHSLDDLHKCHVNYLNRIIFRSLLSKNATPVYKLITDIFGLILKFEGRLRLSSWENDKQTGYVKHPLFSKLKSIHETFKHCTEFLFSIISKLVRGGYQDHLDDLLLQVNFNDFYTTAVVKS</sequence>
<dbReference type="RefSeq" id="XP_065674237.1">
    <property type="nucleotide sequence ID" value="XM_065818165.1"/>
</dbReference>
<evidence type="ECO:0000313" key="10">
    <source>
        <dbReference type="RefSeq" id="XP_065674237.1"/>
    </source>
</evidence>
<dbReference type="InterPro" id="IPR041470">
    <property type="entry name" value="GCP_N"/>
</dbReference>
<dbReference type="PANTHER" id="PTHR19302:SF70">
    <property type="entry name" value="GAMMA-TUBULIN COMPLEX COMPONENT 6"/>
    <property type="match status" value="1"/>
</dbReference>
<dbReference type="InterPro" id="IPR040457">
    <property type="entry name" value="GCP_C"/>
</dbReference>
<organism evidence="9 10">
    <name type="scientific">Hydra vulgaris</name>
    <name type="common">Hydra</name>
    <name type="synonym">Hydra attenuata</name>
    <dbReference type="NCBI Taxonomy" id="6087"/>
    <lineage>
        <taxon>Eukaryota</taxon>
        <taxon>Metazoa</taxon>
        <taxon>Cnidaria</taxon>
        <taxon>Hydrozoa</taxon>
        <taxon>Hydroidolina</taxon>
        <taxon>Anthoathecata</taxon>
        <taxon>Aplanulata</taxon>
        <taxon>Hydridae</taxon>
        <taxon>Hydra</taxon>
    </lineage>
</organism>
<keyword evidence="9" id="KW-1185">Reference proteome</keyword>
<gene>
    <name evidence="10" type="primary">LOC101237790</name>
</gene>
<evidence type="ECO:0000256" key="5">
    <source>
        <dbReference type="ARBA" id="ARBA00023212"/>
    </source>
</evidence>
<evidence type="ECO:0000256" key="4">
    <source>
        <dbReference type="ARBA" id="ARBA00022701"/>
    </source>
</evidence>
<evidence type="ECO:0000259" key="8">
    <source>
        <dbReference type="Pfam" id="PF17681"/>
    </source>
</evidence>
<evidence type="ECO:0000259" key="7">
    <source>
        <dbReference type="Pfam" id="PF04130"/>
    </source>
</evidence>
<evidence type="ECO:0000313" key="9">
    <source>
        <dbReference type="Proteomes" id="UP001652625"/>
    </source>
</evidence>
<feature type="coiled-coil region" evidence="6">
    <location>
        <begin position="434"/>
        <end position="465"/>
    </location>
</feature>
<proteinExistence type="inferred from homology"/>
<accession>A0ABM4DIA2</accession>
<dbReference type="Pfam" id="PF17681">
    <property type="entry name" value="GCP_N_terminal"/>
    <property type="match status" value="1"/>
</dbReference>
<name>A0ABM4DIA2_HYDVU</name>
<dbReference type="Proteomes" id="UP001652625">
    <property type="component" value="Chromosome 14"/>
</dbReference>
<keyword evidence="6" id="KW-0175">Coiled coil</keyword>
<evidence type="ECO:0000256" key="2">
    <source>
        <dbReference type="ARBA" id="ARBA00010337"/>
    </source>
</evidence>
<comment type="subcellular location">
    <subcellularLocation>
        <location evidence="1">Cytoplasm</location>
        <location evidence="1">Cytoskeleton</location>
    </subcellularLocation>
</comment>
<keyword evidence="4" id="KW-0493">Microtubule</keyword>
<feature type="domain" description="Gamma tubulin complex component protein N-terminal" evidence="8">
    <location>
        <begin position="115"/>
        <end position="409"/>
    </location>
</feature>
<evidence type="ECO:0000256" key="6">
    <source>
        <dbReference type="SAM" id="Coils"/>
    </source>
</evidence>
<dbReference type="InterPro" id="IPR042241">
    <property type="entry name" value="GCP_C_sf"/>
</dbReference>
<keyword evidence="3" id="KW-0963">Cytoplasm</keyword>
<keyword evidence="5" id="KW-0206">Cytoskeleton</keyword>
<evidence type="ECO:0000256" key="3">
    <source>
        <dbReference type="ARBA" id="ARBA00022490"/>
    </source>
</evidence>
<evidence type="ECO:0000256" key="1">
    <source>
        <dbReference type="ARBA" id="ARBA00004245"/>
    </source>
</evidence>
<dbReference type="GeneID" id="101237790"/>
<dbReference type="Gene3D" id="1.20.120.1900">
    <property type="entry name" value="Gamma-tubulin complex, C-terminal domain"/>
    <property type="match status" value="1"/>
</dbReference>
<comment type="similarity">
    <text evidence="2">Belongs to the TUBGCP family.</text>
</comment>
<dbReference type="PANTHER" id="PTHR19302">
    <property type="entry name" value="GAMMA TUBULIN COMPLEX PROTEIN"/>
    <property type="match status" value="1"/>
</dbReference>
<dbReference type="Pfam" id="PF04130">
    <property type="entry name" value="GCP_C_terminal"/>
    <property type="match status" value="1"/>
</dbReference>
<dbReference type="InterPro" id="IPR007259">
    <property type="entry name" value="GCP"/>
</dbReference>